<proteinExistence type="predicted"/>
<sequence>MLSIADSSRRWFRPSEKRPVERHMNSMASQARRLLGQNAYSQEEVERLVRLICLFAELPDPPDPFGLYPQYAELKDRFLASIQGPDGEAIEEAFLLLYAQIHGYEVPYTPDERSRVAEAGGYLSHVGGLSPILKAAPFIGADTVSGDFGAGNGLQGLLIQKLTPHAKTVQIEISSRMVEAGRLLQAWLAIPEERVDWVVADVSDVSPTGMDFIYLYRPLRPTGPGEEFYRCFAGQLGESRKPVVIFSIADCLRSYLSSDFEIFYSDGHLTCFRRSEVPARSSAA</sequence>
<evidence type="ECO:0008006" key="2">
    <source>
        <dbReference type="Google" id="ProtNLM"/>
    </source>
</evidence>
<dbReference type="AlphaFoldDB" id="Q3IBJ4"/>
<accession>Q3IBJ4</accession>
<dbReference type="EMBL" id="CT025836">
    <property type="protein sequence ID" value="CAJ31221.1"/>
    <property type="molecule type" value="Genomic_DNA"/>
</dbReference>
<protein>
    <recommendedName>
        <fullName evidence="2">DOT1 domain-containing protein</fullName>
    </recommendedName>
</protein>
<gene>
    <name evidence="1" type="ORF">ws7f8_34</name>
</gene>
<dbReference type="InterPro" id="IPR029063">
    <property type="entry name" value="SAM-dependent_MTases_sf"/>
</dbReference>
<reference evidence="1" key="1">
    <citation type="journal article" date="2005" name="J. Bacteriol.">
        <title>Clustered genes related to sulfate respiration in uncultured prokaryotes support the theory of their concomitant horizontal transfer.</title>
        <authorList>
            <person name="Mussmann M."/>
            <person name="Richter M."/>
            <person name="Lombardot T."/>
            <person name="Meyerdierks A."/>
            <person name="Kuever J."/>
            <person name="Kube M."/>
            <person name="Glockner F.O."/>
            <person name="Amann R."/>
        </authorList>
    </citation>
    <scope>NUCLEOTIDE SEQUENCE</scope>
</reference>
<organism evidence="1">
    <name type="scientific">uncultured sulfate-reducing bacterium</name>
    <dbReference type="NCBI Taxonomy" id="153939"/>
    <lineage>
        <taxon>Bacteria</taxon>
        <taxon>environmental samples</taxon>
    </lineage>
</organism>
<dbReference type="SUPFAM" id="SSF53335">
    <property type="entry name" value="S-adenosyl-L-methionine-dependent methyltransferases"/>
    <property type="match status" value="1"/>
</dbReference>
<evidence type="ECO:0000313" key="1">
    <source>
        <dbReference type="EMBL" id="CAJ31221.1"/>
    </source>
</evidence>
<name>Q3IBJ4_9BACT</name>